<evidence type="ECO:0000256" key="1">
    <source>
        <dbReference type="SAM" id="MobiDB-lite"/>
    </source>
</evidence>
<name>A0A940WGC4_9ACTN</name>
<evidence type="ECO:0000313" key="2">
    <source>
        <dbReference type="EMBL" id="MBP2703532.1"/>
    </source>
</evidence>
<feature type="region of interest" description="Disordered" evidence="1">
    <location>
        <begin position="41"/>
        <end position="86"/>
    </location>
</feature>
<keyword evidence="3" id="KW-1185">Reference proteome</keyword>
<gene>
    <name evidence="2" type="ORF">JOL79_06930</name>
</gene>
<comment type="caution">
    <text evidence="2">The sequence shown here is derived from an EMBL/GenBank/DDBJ whole genome shotgun (WGS) entry which is preliminary data.</text>
</comment>
<dbReference type="AlphaFoldDB" id="A0A940WGC4"/>
<accession>A0A940WGC4</accession>
<sequence length="86" mass="8752">MAEIEVEATAHVLGLRPGRRERFEDTPFLRAAVAGGYLTVTGEGDAESAPGGAESDDEAAEARSRAHHPAGKRRGPVGAAEGLGGG</sequence>
<dbReference type="Proteomes" id="UP000674234">
    <property type="component" value="Unassembled WGS sequence"/>
</dbReference>
<proteinExistence type="predicted"/>
<feature type="compositionally biased region" description="Basic residues" evidence="1">
    <location>
        <begin position="65"/>
        <end position="75"/>
    </location>
</feature>
<organism evidence="2 3">
    <name type="scientific">Microbispora oryzae</name>
    <dbReference type="NCBI Taxonomy" id="2806554"/>
    <lineage>
        <taxon>Bacteria</taxon>
        <taxon>Bacillati</taxon>
        <taxon>Actinomycetota</taxon>
        <taxon>Actinomycetes</taxon>
        <taxon>Streptosporangiales</taxon>
        <taxon>Streptosporangiaceae</taxon>
        <taxon>Microbispora</taxon>
    </lineage>
</organism>
<dbReference type="RefSeq" id="WP_210154843.1">
    <property type="nucleotide sequence ID" value="NZ_JAFCNB010000003.1"/>
</dbReference>
<protein>
    <submittedName>
        <fullName evidence="2">Uncharacterized protein</fullName>
    </submittedName>
</protein>
<evidence type="ECO:0000313" key="3">
    <source>
        <dbReference type="Proteomes" id="UP000674234"/>
    </source>
</evidence>
<reference evidence="2" key="1">
    <citation type="submission" date="2021-02" db="EMBL/GenBank/DDBJ databases">
        <title>Draft genome sequence of Microbispora sp. RL4-1S isolated from rice leaves in Thailand.</title>
        <authorList>
            <person name="Muangham S."/>
            <person name="Duangmal K."/>
        </authorList>
    </citation>
    <scope>NUCLEOTIDE SEQUENCE</scope>
    <source>
        <strain evidence="2">RL4-1S</strain>
    </source>
</reference>
<dbReference type="EMBL" id="JAFCNB010000003">
    <property type="protein sequence ID" value="MBP2703532.1"/>
    <property type="molecule type" value="Genomic_DNA"/>
</dbReference>